<dbReference type="OrthoDB" id="3266428at2759"/>
<dbReference type="RefSeq" id="XP_041192532.1">
    <property type="nucleotide sequence ID" value="XM_041335773.1"/>
</dbReference>
<protein>
    <submittedName>
        <fullName evidence="1">Uncharacterized protein</fullName>
    </submittedName>
</protein>
<dbReference type="Proteomes" id="UP000807769">
    <property type="component" value="Unassembled WGS sequence"/>
</dbReference>
<proteinExistence type="predicted"/>
<gene>
    <name evidence="1" type="ORF">BJ212DRAFT_1357448</name>
</gene>
<evidence type="ECO:0000313" key="2">
    <source>
        <dbReference type="Proteomes" id="UP000807769"/>
    </source>
</evidence>
<name>A0A9P7EAE4_9AGAM</name>
<evidence type="ECO:0000313" key="1">
    <source>
        <dbReference type="EMBL" id="KAG1815601.1"/>
    </source>
</evidence>
<sequence>MSVYDSHNACRTTVHIPWMKTTGTEDTDNISVTERSHPTCPLAALVLHLESHLNIPFHASFFSFETRILHWWCHGIASRGGSSGLGCYARTLEVTRSSTIGQFCPCSSPQPLILQLLSLAYNPSCTISTLMLHLAYNPHSCSLDVLCTSLL</sequence>
<keyword evidence="2" id="KW-1185">Reference proteome</keyword>
<dbReference type="GeneID" id="64629790"/>
<dbReference type="EMBL" id="JABBWG010000018">
    <property type="protein sequence ID" value="KAG1815601.1"/>
    <property type="molecule type" value="Genomic_DNA"/>
</dbReference>
<dbReference type="AlphaFoldDB" id="A0A9P7EAE4"/>
<accession>A0A9P7EAE4</accession>
<comment type="caution">
    <text evidence="1">The sequence shown here is derived from an EMBL/GenBank/DDBJ whole genome shotgun (WGS) entry which is preliminary data.</text>
</comment>
<organism evidence="1 2">
    <name type="scientific">Suillus subaureus</name>
    <dbReference type="NCBI Taxonomy" id="48587"/>
    <lineage>
        <taxon>Eukaryota</taxon>
        <taxon>Fungi</taxon>
        <taxon>Dikarya</taxon>
        <taxon>Basidiomycota</taxon>
        <taxon>Agaricomycotina</taxon>
        <taxon>Agaricomycetes</taxon>
        <taxon>Agaricomycetidae</taxon>
        <taxon>Boletales</taxon>
        <taxon>Suillineae</taxon>
        <taxon>Suillaceae</taxon>
        <taxon>Suillus</taxon>
    </lineage>
</organism>
<reference evidence="1" key="1">
    <citation type="journal article" date="2020" name="New Phytol.">
        <title>Comparative genomics reveals dynamic genome evolution in host specialist ectomycorrhizal fungi.</title>
        <authorList>
            <person name="Lofgren L.A."/>
            <person name="Nguyen N.H."/>
            <person name="Vilgalys R."/>
            <person name="Ruytinx J."/>
            <person name="Liao H.L."/>
            <person name="Branco S."/>
            <person name="Kuo A."/>
            <person name="LaButti K."/>
            <person name="Lipzen A."/>
            <person name="Andreopoulos W."/>
            <person name="Pangilinan J."/>
            <person name="Riley R."/>
            <person name="Hundley H."/>
            <person name="Na H."/>
            <person name="Barry K."/>
            <person name="Grigoriev I.V."/>
            <person name="Stajich J.E."/>
            <person name="Kennedy P.G."/>
        </authorList>
    </citation>
    <scope>NUCLEOTIDE SEQUENCE</scope>
    <source>
        <strain evidence="1">MN1</strain>
    </source>
</reference>